<feature type="compositionally biased region" description="Polar residues" evidence="1">
    <location>
        <begin position="102"/>
        <end position="127"/>
    </location>
</feature>
<feature type="region of interest" description="Disordered" evidence="1">
    <location>
        <begin position="100"/>
        <end position="127"/>
    </location>
</feature>
<feature type="region of interest" description="Disordered" evidence="1">
    <location>
        <begin position="1"/>
        <end position="32"/>
    </location>
</feature>
<evidence type="ECO:0000256" key="1">
    <source>
        <dbReference type="SAM" id="MobiDB-lite"/>
    </source>
</evidence>
<evidence type="ECO:0000313" key="2">
    <source>
        <dbReference type="Proteomes" id="UP000035680"/>
    </source>
</evidence>
<reference evidence="2" key="1">
    <citation type="submission" date="2014-07" db="EMBL/GenBank/DDBJ databases">
        <authorList>
            <person name="Martin A.A"/>
            <person name="De Silva N."/>
        </authorList>
    </citation>
    <scope>NUCLEOTIDE SEQUENCE</scope>
</reference>
<name>A0A0K0FN67_STRVS</name>
<organism evidence="2 3">
    <name type="scientific">Strongyloides venezuelensis</name>
    <name type="common">Threadworm</name>
    <dbReference type="NCBI Taxonomy" id="75913"/>
    <lineage>
        <taxon>Eukaryota</taxon>
        <taxon>Metazoa</taxon>
        <taxon>Ecdysozoa</taxon>
        <taxon>Nematoda</taxon>
        <taxon>Chromadorea</taxon>
        <taxon>Rhabditida</taxon>
        <taxon>Tylenchina</taxon>
        <taxon>Panagrolaimomorpha</taxon>
        <taxon>Strongyloidoidea</taxon>
        <taxon>Strongyloididae</taxon>
        <taxon>Strongyloides</taxon>
    </lineage>
</organism>
<keyword evidence="2" id="KW-1185">Reference proteome</keyword>
<protein>
    <submittedName>
        <fullName evidence="3">Uncharacterized protein</fullName>
    </submittedName>
</protein>
<evidence type="ECO:0000313" key="3">
    <source>
        <dbReference type="WBParaSite" id="SVE_1044700.1"/>
    </source>
</evidence>
<proteinExistence type="predicted"/>
<dbReference type="Proteomes" id="UP000035680">
    <property type="component" value="Unassembled WGS sequence"/>
</dbReference>
<sequence>MSKQTMEFDAISNETNKTNQRSSSGSGKMLSLPTMFGINRARSSNDVRNKEFYDINGLDTDDVTNPTLSSNRLSPQCSMKKFTKYSSSADVSKVGDDVIQCSDRSSGGSHGRNSPLNKSNNSINSEK</sequence>
<reference evidence="3" key="2">
    <citation type="submission" date="2015-08" db="UniProtKB">
        <authorList>
            <consortium name="WormBaseParasite"/>
        </authorList>
    </citation>
    <scope>IDENTIFICATION</scope>
</reference>
<feature type="compositionally biased region" description="Polar residues" evidence="1">
    <location>
        <begin position="12"/>
        <end position="26"/>
    </location>
</feature>
<dbReference type="AlphaFoldDB" id="A0A0K0FN67"/>
<dbReference type="WBParaSite" id="SVE_1044700.1">
    <property type="protein sequence ID" value="SVE_1044700.1"/>
    <property type="gene ID" value="SVE_1044700"/>
</dbReference>
<accession>A0A0K0FN67</accession>